<feature type="chain" id="PRO_5042509638" evidence="1">
    <location>
        <begin position="22"/>
        <end position="176"/>
    </location>
</feature>
<evidence type="ECO:0000313" key="3">
    <source>
        <dbReference type="EMBL" id="KAA9047634.1"/>
    </source>
</evidence>
<sequence length="176" mass="19988">MIMKKNIVLTLLLFCAASLGAQNWEPLFNGKNLKGWKKLNGKAEYKIVDGAIVGVSKMEHQYFLATTKNYGDFILEFDFKVDDGLNSGVQLRSESKKDYKKGRVHGYQFEIDPSKRAWSGGIYDEARRNWLYPLTLNPSAKTAFKNNAWNKARIEAVGNSIRTWITECLVLISGMI</sequence>
<dbReference type="EMBL" id="VYQC01000004">
    <property type="protein sequence ID" value="KAA9047634.1"/>
    <property type="molecule type" value="Genomic_DNA"/>
</dbReference>
<evidence type="ECO:0000313" key="4">
    <source>
        <dbReference type="Proteomes" id="UP000327007"/>
    </source>
</evidence>
<evidence type="ECO:0000256" key="1">
    <source>
        <dbReference type="SAM" id="SignalP"/>
    </source>
</evidence>
<dbReference type="AlphaFoldDB" id="A0AAI9S5S2"/>
<dbReference type="Proteomes" id="UP000327007">
    <property type="component" value="Unassembled WGS sequence"/>
</dbReference>
<proteinExistence type="predicted"/>
<feature type="signal peptide" evidence="1">
    <location>
        <begin position="1"/>
        <end position="21"/>
    </location>
</feature>
<dbReference type="Gene3D" id="2.60.120.560">
    <property type="entry name" value="Exo-inulinase, domain 1"/>
    <property type="match status" value="1"/>
</dbReference>
<protein>
    <submittedName>
        <fullName evidence="3">DUF1080 domain-containing protein</fullName>
    </submittedName>
</protein>
<evidence type="ECO:0000259" key="2">
    <source>
        <dbReference type="Pfam" id="PF06439"/>
    </source>
</evidence>
<name>A0AAI9S5S2_9BACE</name>
<dbReference type="InterPro" id="IPR010496">
    <property type="entry name" value="AL/BT2_dom"/>
</dbReference>
<gene>
    <name evidence="3" type="ORF">F6S82_08275</name>
</gene>
<comment type="caution">
    <text evidence="3">The sequence shown here is derived from an EMBL/GenBank/DDBJ whole genome shotgun (WGS) entry which is preliminary data.</text>
</comment>
<keyword evidence="1" id="KW-0732">Signal</keyword>
<accession>A0AAI9S5S2</accession>
<dbReference type="Pfam" id="PF06439">
    <property type="entry name" value="3keto-disac_hyd"/>
    <property type="match status" value="1"/>
</dbReference>
<organism evidence="3 4">
    <name type="scientific">Bacteroides xylanisolvens</name>
    <dbReference type="NCBI Taxonomy" id="371601"/>
    <lineage>
        <taxon>Bacteria</taxon>
        <taxon>Pseudomonadati</taxon>
        <taxon>Bacteroidota</taxon>
        <taxon>Bacteroidia</taxon>
        <taxon>Bacteroidales</taxon>
        <taxon>Bacteroidaceae</taxon>
        <taxon>Bacteroides</taxon>
    </lineage>
</organism>
<dbReference type="GO" id="GO:0016787">
    <property type="term" value="F:hydrolase activity"/>
    <property type="evidence" value="ECO:0007669"/>
    <property type="project" value="InterPro"/>
</dbReference>
<reference evidence="4" key="1">
    <citation type="journal article" date="2018" name="J. Anim. Genet.">
        <title>Acquired interbacterial defense systems protect against interspecies antagonism in the human gut microbiome.</title>
        <authorList>
            <person name="Ross B.D."/>
            <person name="Verster A.J."/>
            <person name="Radey M.C."/>
            <person name="Schmidtke D.T."/>
            <person name="Pope C.E."/>
            <person name="Hoffman L.R."/>
            <person name="Hajjar A."/>
            <person name="Peterson S.B."/>
            <person name="Borenstein E."/>
            <person name="Mougous J."/>
        </authorList>
    </citation>
    <scope>NUCLEOTIDE SEQUENCE [LARGE SCALE GENOMIC DNA]</scope>
    <source>
        <strain evidence="4">H204</strain>
    </source>
</reference>
<feature type="domain" description="3-keto-alpha-glucoside-1,2-lyase/3-keto-2-hydroxy-glucal hydratase" evidence="2">
    <location>
        <begin position="24"/>
        <end position="169"/>
    </location>
</feature>